<dbReference type="GO" id="GO:0006457">
    <property type="term" value="P:protein folding"/>
    <property type="evidence" value="ECO:0007669"/>
    <property type="project" value="TreeGrafter"/>
</dbReference>
<accession>A0A1U7NK24</accession>
<protein>
    <recommendedName>
        <fullName evidence="3">Thioredoxin</fullName>
    </recommendedName>
</protein>
<dbReference type="PIRSF" id="PIRSF000077">
    <property type="entry name" value="Thioredoxin"/>
    <property type="match status" value="1"/>
</dbReference>
<comment type="similarity">
    <text evidence="1">Belongs to the protein disulfide isomerase family.</text>
</comment>
<dbReference type="InterPro" id="IPR017937">
    <property type="entry name" value="Thioredoxin_CS"/>
</dbReference>
<evidence type="ECO:0000256" key="2">
    <source>
        <dbReference type="ARBA" id="ARBA00023157"/>
    </source>
</evidence>
<keyword evidence="2 4" id="KW-1015">Disulfide bond</keyword>
<dbReference type="SUPFAM" id="SSF52833">
    <property type="entry name" value="Thioredoxin-like"/>
    <property type="match status" value="1"/>
</dbReference>
<dbReference type="PRINTS" id="PR00421">
    <property type="entry name" value="THIOREDOXIN"/>
</dbReference>
<dbReference type="GO" id="GO:0003756">
    <property type="term" value="F:protein disulfide isomerase activity"/>
    <property type="evidence" value="ECO:0007669"/>
    <property type="project" value="TreeGrafter"/>
</dbReference>
<evidence type="ECO:0000313" key="6">
    <source>
        <dbReference type="EMBL" id="OLU44362.1"/>
    </source>
</evidence>
<comment type="caution">
    <text evidence="6">The sequence shown here is derived from an EMBL/GenBank/DDBJ whole genome shotgun (WGS) entry which is preliminary data.</text>
</comment>
<dbReference type="AlphaFoldDB" id="A0A1U7NK24"/>
<keyword evidence="4" id="KW-0676">Redox-active center</keyword>
<gene>
    <name evidence="6" type="ORF">BO225_10785</name>
</gene>
<comment type="similarity">
    <text evidence="3">Belongs to the thioredoxin family.</text>
</comment>
<dbReference type="GeneID" id="78276421"/>
<dbReference type="Pfam" id="PF00085">
    <property type="entry name" value="Thioredoxin"/>
    <property type="match status" value="1"/>
</dbReference>
<dbReference type="OrthoDB" id="9790390at2"/>
<dbReference type="EMBL" id="MPKA01000113">
    <property type="protein sequence ID" value="OLU44362.1"/>
    <property type="molecule type" value="Genomic_DNA"/>
</dbReference>
<evidence type="ECO:0000313" key="7">
    <source>
        <dbReference type="Proteomes" id="UP000186705"/>
    </source>
</evidence>
<evidence type="ECO:0000256" key="4">
    <source>
        <dbReference type="PIRSR" id="PIRSR000077-4"/>
    </source>
</evidence>
<evidence type="ECO:0000256" key="1">
    <source>
        <dbReference type="ARBA" id="ARBA00006347"/>
    </source>
</evidence>
<proteinExistence type="inferred from homology"/>
<dbReference type="Proteomes" id="UP000186705">
    <property type="component" value="Unassembled WGS sequence"/>
</dbReference>
<dbReference type="PANTHER" id="PTHR45672">
    <property type="entry name" value="PROTEIN DISULFIDE-ISOMERASE C17H9.14C-RELATED"/>
    <property type="match status" value="1"/>
</dbReference>
<feature type="domain" description="Thioredoxin" evidence="5">
    <location>
        <begin position="1"/>
        <end position="106"/>
    </location>
</feature>
<dbReference type="CDD" id="cd02947">
    <property type="entry name" value="TRX_family"/>
    <property type="match status" value="1"/>
</dbReference>
<dbReference type="InterPro" id="IPR036249">
    <property type="entry name" value="Thioredoxin-like_sf"/>
</dbReference>
<dbReference type="InterPro" id="IPR051063">
    <property type="entry name" value="PDI"/>
</dbReference>
<feature type="disulfide bond" description="Redox-active" evidence="4">
    <location>
        <begin position="31"/>
        <end position="34"/>
    </location>
</feature>
<dbReference type="RefSeq" id="WP_076342251.1">
    <property type="nucleotide sequence ID" value="NZ_CAPDDE010000034.1"/>
</dbReference>
<organism evidence="6 7">
    <name type="scientific">Dubosiella newyorkensis</name>
    <dbReference type="NCBI Taxonomy" id="1862672"/>
    <lineage>
        <taxon>Bacteria</taxon>
        <taxon>Bacillati</taxon>
        <taxon>Bacillota</taxon>
        <taxon>Erysipelotrichia</taxon>
        <taxon>Erysipelotrichales</taxon>
        <taxon>Erysipelotrichaceae</taxon>
        <taxon>Dubosiella</taxon>
    </lineage>
</organism>
<dbReference type="STRING" id="1862672.BO225_10785"/>
<dbReference type="Gene3D" id="3.40.30.10">
    <property type="entry name" value="Glutaredoxin"/>
    <property type="match status" value="1"/>
</dbReference>
<dbReference type="InterPro" id="IPR013766">
    <property type="entry name" value="Thioredoxin_domain"/>
</dbReference>
<keyword evidence="7" id="KW-1185">Reference proteome</keyword>
<evidence type="ECO:0000259" key="5">
    <source>
        <dbReference type="PROSITE" id="PS51352"/>
    </source>
</evidence>
<dbReference type="PROSITE" id="PS00194">
    <property type="entry name" value="THIOREDOXIN_1"/>
    <property type="match status" value="1"/>
</dbReference>
<reference evidence="6 7" key="1">
    <citation type="submission" date="2016-11" db="EMBL/GenBank/DDBJ databases">
        <title>Description of two novel members of the family Erysipelotrichaceae: Ileibacterium lipovorans gen. nov., sp. nov. and Dubosiella newyorkensis, gen. nov., sp. nov.</title>
        <authorList>
            <person name="Cox L.M."/>
            <person name="Sohn J."/>
            <person name="Tyrrell K.L."/>
            <person name="Citron D.M."/>
            <person name="Lawson P.A."/>
            <person name="Patel N.B."/>
            <person name="Iizumi T."/>
            <person name="Perez-Perez G.I."/>
            <person name="Goldstein E.J."/>
            <person name="Blaser M.J."/>
        </authorList>
    </citation>
    <scope>NUCLEOTIDE SEQUENCE [LARGE SCALE GENOMIC DNA]</scope>
    <source>
        <strain evidence="6 7">NYU-BL-A4</strain>
    </source>
</reference>
<name>A0A1U7NK24_9FIRM</name>
<dbReference type="InterPro" id="IPR005746">
    <property type="entry name" value="Thioredoxin"/>
</dbReference>
<evidence type="ECO:0000256" key="3">
    <source>
        <dbReference type="PIRNR" id="PIRNR000077"/>
    </source>
</evidence>
<dbReference type="PROSITE" id="PS51352">
    <property type="entry name" value="THIOREDOXIN_2"/>
    <property type="match status" value="1"/>
</dbReference>
<sequence>MSLLQIQGVQDYERIVHEYPNVVVEFFATWCPHCQAMQPDVEQAAEQFEQVVIAQADVDQNEELCDAFNVQGTPTFIFVKDGKPVLDTVGQISYEDLVDFIQKGESK</sequence>
<dbReference type="GO" id="GO:0015035">
    <property type="term" value="F:protein-disulfide reductase activity"/>
    <property type="evidence" value="ECO:0007669"/>
    <property type="project" value="InterPro"/>
</dbReference>